<protein>
    <submittedName>
        <fullName evidence="2">Uncharacterized protein</fullName>
    </submittedName>
</protein>
<keyword evidence="3" id="KW-1185">Reference proteome</keyword>
<sequence length="146" mass="16319">MFVWYLWLSAVVVQPLSLTVPDIPCLLFSVLVFSVFSFPSLLPLPLCFALSNCPPSSGHVGFHFHIEIPDNSRLQDSNTLLLRGRPERSSTPVVVHSEALPARTEVAFCFLSERLAPQRFSQDPRHGMVRHGVREGPVKQSDSSQH</sequence>
<dbReference type="RefSeq" id="XP_062677687.1">
    <property type="nucleotide sequence ID" value="XM_062827467.1"/>
</dbReference>
<evidence type="ECO:0000313" key="3">
    <source>
        <dbReference type="Proteomes" id="UP001278500"/>
    </source>
</evidence>
<gene>
    <name evidence="2" type="ORF">B0H65DRAFT_478162</name>
</gene>
<proteinExistence type="predicted"/>
<feature type="region of interest" description="Disordered" evidence="1">
    <location>
        <begin position="121"/>
        <end position="146"/>
    </location>
</feature>
<organism evidence="2 3">
    <name type="scientific">Neurospora tetraspora</name>
    <dbReference type="NCBI Taxonomy" id="94610"/>
    <lineage>
        <taxon>Eukaryota</taxon>
        <taxon>Fungi</taxon>
        <taxon>Dikarya</taxon>
        <taxon>Ascomycota</taxon>
        <taxon>Pezizomycotina</taxon>
        <taxon>Sordariomycetes</taxon>
        <taxon>Sordariomycetidae</taxon>
        <taxon>Sordariales</taxon>
        <taxon>Sordariaceae</taxon>
        <taxon>Neurospora</taxon>
    </lineage>
</organism>
<reference evidence="2" key="1">
    <citation type="journal article" date="2023" name="Mol. Phylogenet. Evol.">
        <title>Genome-scale phylogeny and comparative genomics of the fungal order Sordariales.</title>
        <authorList>
            <person name="Hensen N."/>
            <person name="Bonometti L."/>
            <person name="Westerberg I."/>
            <person name="Brannstrom I.O."/>
            <person name="Guillou S."/>
            <person name="Cros-Aarteil S."/>
            <person name="Calhoun S."/>
            <person name="Haridas S."/>
            <person name="Kuo A."/>
            <person name="Mondo S."/>
            <person name="Pangilinan J."/>
            <person name="Riley R."/>
            <person name="LaButti K."/>
            <person name="Andreopoulos B."/>
            <person name="Lipzen A."/>
            <person name="Chen C."/>
            <person name="Yan M."/>
            <person name="Daum C."/>
            <person name="Ng V."/>
            <person name="Clum A."/>
            <person name="Steindorff A."/>
            <person name="Ohm R.A."/>
            <person name="Martin F."/>
            <person name="Silar P."/>
            <person name="Natvig D.O."/>
            <person name="Lalanne C."/>
            <person name="Gautier V."/>
            <person name="Ament-Velasquez S.L."/>
            <person name="Kruys A."/>
            <person name="Hutchinson M.I."/>
            <person name="Powell A.J."/>
            <person name="Barry K."/>
            <person name="Miller A.N."/>
            <person name="Grigoriev I.V."/>
            <person name="Debuchy R."/>
            <person name="Gladieux P."/>
            <person name="Hiltunen Thoren M."/>
            <person name="Johannesson H."/>
        </authorList>
    </citation>
    <scope>NUCLEOTIDE SEQUENCE</scope>
    <source>
        <strain evidence="2">CBS 560.94</strain>
    </source>
</reference>
<accession>A0AAE0MMP2</accession>
<name>A0AAE0MMP2_9PEZI</name>
<dbReference type="EMBL" id="JAUEPP010000008">
    <property type="protein sequence ID" value="KAK3338236.1"/>
    <property type="molecule type" value="Genomic_DNA"/>
</dbReference>
<evidence type="ECO:0000313" key="2">
    <source>
        <dbReference type="EMBL" id="KAK3338236.1"/>
    </source>
</evidence>
<evidence type="ECO:0000256" key="1">
    <source>
        <dbReference type="SAM" id="MobiDB-lite"/>
    </source>
</evidence>
<dbReference type="AlphaFoldDB" id="A0AAE0MMP2"/>
<comment type="caution">
    <text evidence="2">The sequence shown here is derived from an EMBL/GenBank/DDBJ whole genome shotgun (WGS) entry which is preliminary data.</text>
</comment>
<dbReference type="Proteomes" id="UP001278500">
    <property type="component" value="Unassembled WGS sequence"/>
</dbReference>
<reference evidence="2" key="2">
    <citation type="submission" date="2023-06" db="EMBL/GenBank/DDBJ databases">
        <authorList>
            <consortium name="Lawrence Berkeley National Laboratory"/>
            <person name="Haridas S."/>
            <person name="Hensen N."/>
            <person name="Bonometti L."/>
            <person name="Westerberg I."/>
            <person name="Brannstrom I.O."/>
            <person name="Guillou S."/>
            <person name="Cros-Aarteil S."/>
            <person name="Calhoun S."/>
            <person name="Kuo A."/>
            <person name="Mondo S."/>
            <person name="Pangilinan J."/>
            <person name="Riley R."/>
            <person name="Labutti K."/>
            <person name="Andreopoulos B."/>
            <person name="Lipzen A."/>
            <person name="Chen C."/>
            <person name="Yanf M."/>
            <person name="Daum C."/>
            <person name="Ng V."/>
            <person name="Clum A."/>
            <person name="Steindorff A."/>
            <person name="Ohm R."/>
            <person name="Martin F."/>
            <person name="Silar P."/>
            <person name="Natvig D."/>
            <person name="Lalanne C."/>
            <person name="Gautier V."/>
            <person name="Ament-Velasquez S.L."/>
            <person name="Kruys A."/>
            <person name="Hutchinson M.I."/>
            <person name="Powell A.J."/>
            <person name="Barry K."/>
            <person name="Miller A.N."/>
            <person name="Grigoriev I.V."/>
            <person name="Debuchy R."/>
            <person name="Gladieux P."/>
            <person name="Thoren M.H."/>
            <person name="Johannesson H."/>
        </authorList>
    </citation>
    <scope>NUCLEOTIDE SEQUENCE</scope>
    <source>
        <strain evidence="2">CBS 560.94</strain>
    </source>
</reference>
<feature type="compositionally biased region" description="Basic and acidic residues" evidence="1">
    <location>
        <begin position="122"/>
        <end position="137"/>
    </location>
</feature>
<dbReference type="GeneID" id="87864621"/>